<dbReference type="EMBL" id="FRBH01000009">
    <property type="protein sequence ID" value="SHL44013.1"/>
    <property type="molecule type" value="Genomic_DNA"/>
</dbReference>
<dbReference type="GO" id="GO:0000155">
    <property type="term" value="F:phosphorelay sensor kinase activity"/>
    <property type="evidence" value="ECO:0007669"/>
    <property type="project" value="InterPro"/>
</dbReference>
<feature type="transmembrane region" description="Helical" evidence="1">
    <location>
        <begin position="82"/>
        <end position="105"/>
    </location>
</feature>
<evidence type="ECO:0000259" key="2">
    <source>
        <dbReference type="Pfam" id="PF06580"/>
    </source>
</evidence>
<dbReference type="OrthoDB" id="9809908at2"/>
<evidence type="ECO:0000313" key="3">
    <source>
        <dbReference type="EMBL" id="GGE90798.1"/>
    </source>
</evidence>
<evidence type="ECO:0000256" key="1">
    <source>
        <dbReference type="SAM" id="Phobius"/>
    </source>
</evidence>
<dbReference type="STRING" id="1434701.SAMN05443634_10995"/>
<dbReference type="EMBL" id="BMFL01000003">
    <property type="protein sequence ID" value="GGE90798.1"/>
    <property type="molecule type" value="Genomic_DNA"/>
</dbReference>
<dbReference type="InterPro" id="IPR050640">
    <property type="entry name" value="Bact_2-comp_sensor_kinase"/>
</dbReference>
<dbReference type="Proteomes" id="UP000650994">
    <property type="component" value="Unassembled WGS sequence"/>
</dbReference>
<gene>
    <name evidence="3" type="ORF">GCM10010984_05650</name>
    <name evidence="4" type="ORF">SAMN05443634_10995</name>
</gene>
<feature type="transmembrane region" description="Helical" evidence="1">
    <location>
        <begin position="39"/>
        <end position="61"/>
    </location>
</feature>
<accession>A0A1M7AMJ1</accession>
<dbReference type="PANTHER" id="PTHR34220:SF7">
    <property type="entry name" value="SENSOR HISTIDINE KINASE YPDA"/>
    <property type="match status" value="1"/>
</dbReference>
<reference evidence="4" key="2">
    <citation type="submission" date="2016-11" db="EMBL/GenBank/DDBJ databases">
        <authorList>
            <person name="Jaros S."/>
            <person name="Januszkiewicz K."/>
            <person name="Wedrychowicz H."/>
        </authorList>
    </citation>
    <scope>NUCLEOTIDE SEQUENCE [LARGE SCALE GENOMIC DNA]</scope>
    <source>
        <strain evidence="4">DSM 27989</strain>
    </source>
</reference>
<dbReference type="AlphaFoldDB" id="A0A1M7AMJ1"/>
<dbReference type="Pfam" id="PF06580">
    <property type="entry name" value="His_kinase"/>
    <property type="match status" value="1"/>
</dbReference>
<reference evidence="6" key="4">
    <citation type="journal article" date="2019" name="Int. J. Syst. Evol. Microbiol.">
        <title>The Global Catalogue of Microorganisms (GCM) 10K type strain sequencing project: providing services to taxonomists for standard genome sequencing and annotation.</title>
        <authorList>
            <consortium name="The Broad Institute Genomics Platform"/>
            <consortium name="The Broad Institute Genome Sequencing Center for Infectious Disease"/>
            <person name="Wu L."/>
            <person name="Ma J."/>
        </authorList>
    </citation>
    <scope>NUCLEOTIDE SEQUENCE [LARGE SCALE GENOMIC DNA]</scope>
    <source>
        <strain evidence="6">CGMCC 1.12707</strain>
    </source>
</reference>
<reference evidence="3" key="1">
    <citation type="journal article" date="2014" name="Int. J. Syst. Evol. Microbiol.">
        <title>Complete genome of a new Firmicutes species belonging to the dominant human colonic microbiota ('Ruminococcus bicirculans') reveals two chromosomes and a selective capacity to utilize plant glucans.</title>
        <authorList>
            <consortium name="NISC Comparative Sequencing Program"/>
            <person name="Wegmann U."/>
            <person name="Louis P."/>
            <person name="Goesmann A."/>
            <person name="Henrissat B."/>
            <person name="Duncan S.H."/>
            <person name="Flint H.J."/>
        </authorList>
    </citation>
    <scope>NUCLEOTIDE SEQUENCE</scope>
    <source>
        <strain evidence="3">CGMCC 1.12707</strain>
    </source>
</reference>
<keyword evidence="1" id="KW-0812">Transmembrane</keyword>
<dbReference type="Proteomes" id="UP000184120">
    <property type="component" value="Unassembled WGS sequence"/>
</dbReference>
<keyword evidence="1" id="KW-1133">Transmembrane helix</keyword>
<feature type="transmembrane region" description="Helical" evidence="1">
    <location>
        <begin position="117"/>
        <end position="141"/>
    </location>
</feature>
<reference evidence="5" key="3">
    <citation type="submission" date="2016-11" db="EMBL/GenBank/DDBJ databases">
        <authorList>
            <person name="Varghese N."/>
            <person name="Submissions S."/>
        </authorList>
    </citation>
    <scope>NUCLEOTIDE SEQUENCE [LARGE SCALE GENOMIC DNA]</scope>
    <source>
        <strain evidence="5">DSM 27989</strain>
    </source>
</reference>
<organism evidence="4 5">
    <name type="scientific">Chishuiella changwenlii</name>
    <dbReference type="NCBI Taxonomy" id="1434701"/>
    <lineage>
        <taxon>Bacteria</taxon>
        <taxon>Pseudomonadati</taxon>
        <taxon>Bacteroidota</taxon>
        <taxon>Flavobacteriia</taxon>
        <taxon>Flavobacteriales</taxon>
        <taxon>Weeksellaceae</taxon>
        <taxon>Chishuiella</taxon>
    </lineage>
</organism>
<proteinExistence type="predicted"/>
<feature type="domain" description="Signal transduction histidine kinase internal region" evidence="2">
    <location>
        <begin position="162"/>
        <end position="238"/>
    </location>
</feature>
<dbReference type="PANTHER" id="PTHR34220">
    <property type="entry name" value="SENSOR HISTIDINE KINASE YPDA"/>
    <property type="match status" value="1"/>
</dbReference>
<reference evidence="3" key="5">
    <citation type="submission" date="2024-05" db="EMBL/GenBank/DDBJ databases">
        <authorList>
            <person name="Sun Q."/>
            <person name="Zhou Y."/>
        </authorList>
    </citation>
    <scope>NUCLEOTIDE SEQUENCE</scope>
    <source>
        <strain evidence="3">CGMCC 1.12707</strain>
    </source>
</reference>
<sequence>MRNIITYISQNRYFLLFILLFAYVESIYTRLIVRQTLNIYIFTPEAAISSLFNAIILFLVLQFFIKKWQKSDVIRTKELFKIFSISIVLYIIIMYVTGYTISFLFNTVERNFNRHTISVSFLSNIINGFIYGSFFLAYYYYHQNKQQQLKLINYNRALSESKINQLKSQLNPHFLFNNLNILDQLIEEDKQVASDFLNEFAEIYRYVLQGLDRKTILIEEEIEFAQQYFKLMQHKYGNAYLLNIENKLTNNLVYIVPLTLQLLIENAIKHNLGTLQNPVYISVEITDNGIEIKNNKILKQYTKTSSGKGINNLVEQYKILTENSITIENSDELFTIKIPLILKEHT</sequence>
<dbReference type="RefSeq" id="WP_072933033.1">
    <property type="nucleotide sequence ID" value="NZ_BMFL01000003.1"/>
</dbReference>
<evidence type="ECO:0000313" key="5">
    <source>
        <dbReference type="Proteomes" id="UP000184120"/>
    </source>
</evidence>
<protein>
    <recommendedName>
        <fullName evidence="2">Signal transduction histidine kinase internal region domain-containing protein</fullName>
    </recommendedName>
</protein>
<keyword evidence="6" id="KW-1185">Reference proteome</keyword>
<evidence type="ECO:0000313" key="4">
    <source>
        <dbReference type="EMBL" id="SHL44013.1"/>
    </source>
</evidence>
<dbReference type="GO" id="GO:0016020">
    <property type="term" value="C:membrane"/>
    <property type="evidence" value="ECO:0007669"/>
    <property type="project" value="InterPro"/>
</dbReference>
<name>A0A1M7AMJ1_9FLAO</name>
<evidence type="ECO:0000313" key="6">
    <source>
        <dbReference type="Proteomes" id="UP000650994"/>
    </source>
</evidence>
<dbReference type="InterPro" id="IPR010559">
    <property type="entry name" value="Sig_transdc_His_kin_internal"/>
</dbReference>
<feature type="transmembrane region" description="Helical" evidence="1">
    <location>
        <begin position="12"/>
        <end position="33"/>
    </location>
</feature>
<keyword evidence="1" id="KW-0472">Membrane</keyword>